<comment type="caution">
    <text evidence="1">The sequence shown here is derived from an EMBL/GenBank/DDBJ whole genome shotgun (WGS) entry which is preliminary data.</text>
</comment>
<proteinExistence type="predicted"/>
<accession>A0ACC0YQU1</accession>
<dbReference type="Proteomes" id="UP001163603">
    <property type="component" value="Chromosome 5"/>
</dbReference>
<keyword evidence="2" id="KW-1185">Reference proteome</keyword>
<evidence type="ECO:0000313" key="2">
    <source>
        <dbReference type="Proteomes" id="UP001163603"/>
    </source>
</evidence>
<reference evidence="2" key="1">
    <citation type="journal article" date="2023" name="G3 (Bethesda)">
        <title>Genome assembly and association tests identify interacting loci associated with vigor, precocity, and sex in interspecific pistachio rootstocks.</title>
        <authorList>
            <person name="Palmer W."/>
            <person name="Jacygrad E."/>
            <person name="Sagayaradj S."/>
            <person name="Cavanaugh K."/>
            <person name="Han R."/>
            <person name="Bertier L."/>
            <person name="Beede B."/>
            <person name="Kafkas S."/>
            <person name="Golino D."/>
            <person name="Preece J."/>
            <person name="Michelmore R."/>
        </authorList>
    </citation>
    <scope>NUCLEOTIDE SEQUENCE [LARGE SCALE GENOMIC DNA]</scope>
</reference>
<gene>
    <name evidence="1" type="ORF">Pint_27338</name>
</gene>
<dbReference type="EMBL" id="CM047740">
    <property type="protein sequence ID" value="KAJ0039939.1"/>
    <property type="molecule type" value="Genomic_DNA"/>
</dbReference>
<sequence length="311" mass="35541">MEKRQQELQFLGFSGVFKESFKIIFSKPKLFTQITLTFILPLSILYQFHQYSIHSISSKRFVHWILWEFSYYLVILIPSLLSASAIVCAVTFLYGAKDVTFKKIGGMLPKMWKRVMITFALSFAIGFCYHSFIGRVKTSIVQRLFPDLLQAVNAAEIVTTKTIIAIIISFSYKAGHAYIRILRNLATVVSVIGDLSGKKAWIKSKNLVKSKIGVAVFLWLVFGICSNKIDDRIYDRFLGPDDGYNWRNGIGIGIPCLILLQSLVSLLEFVVYTVIYFSCKSHEVTRRVLTTQSHQINFKSIWMSVLDPLME</sequence>
<evidence type="ECO:0000313" key="1">
    <source>
        <dbReference type="EMBL" id="KAJ0039939.1"/>
    </source>
</evidence>
<organism evidence="1 2">
    <name type="scientific">Pistacia integerrima</name>
    <dbReference type="NCBI Taxonomy" id="434235"/>
    <lineage>
        <taxon>Eukaryota</taxon>
        <taxon>Viridiplantae</taxon>
        <taxon>Streptophyta</taxon>
        <taxon>Embryophyta</taxon>
        <taxon>Tracheophyta</taxon>
        <taxon>Spermatophyta</taxon>
        <taxon>Magnoliopsida</taxon>
        <taxon>eudicotyledons</taxon>
        <taxon>Gunneridae</taxon>
        <taxon>Pentapetalae</taxon>
        <taxon>rosids</taxon>
        <taxon>malvids</taxon>
        <taxon>Sapindales</taxon>
        <taxon>Anacardiaceae</taxon>
        <taxon>Pistacia</taxon>
    </lineage>
</organism>
<protein>
    <submittedName>
        <fullName evidence="1">Uncharacterized protein</fullName>
    </submittedName>
</protein>
<name>A0ACC0YQU1_9ROSI</name>